<comment type="subcellular location">
    <subcellularLocation>
        <location evidence="1">Endomembrane system</location>
        <topology evidence="1">Multi-pass membrane protein</topology>
    </subcellularLocation>
</comment>
<organism evidence="6">
    <name type="scientific">marine sediment metagenome</name>
    <dbReference type="NCBI Taxonomy" id="412755"/>
    <lineage>
        <taxon>unclassified sequences</taxon>
        <taxon>metagenomes</taxon>
        <taxon>ecological metagenomes</taxon>
    </lineage>
</organism>
<evidence type="ECO:0000256" key="1">
    <source>
        <dbReference type="ARBA" id="ARBA00004127"/>
    </source>
</evidence>
<dbReference type="Pfam" id="PF01988">
    <property type="entry name" value="VIT1"/>
    <property type="match status" value="1"/>
</dbReference>
<dbReference type="PANTHER" id="PTHR31851">
    <property type="entry name" value="FE(2+)/MN(2+) TRANSPORTER PCL1"/>
    <property type="match status" value="1"/>
</dbReference>
<proteinExistence type="predicted"/>
<gene>
    <name evidence="6" type="ORF">LCGC14_1983600</name>
</gene>
<evidence type="ECO:0008006" key="7">
    <source>
        <dbReference type="Google" id="ProtNLM"/>
    </source>
</evidence>
<accession>A0A0F9FWA9</accession>
<name>A0A0F9FWA9_9ZZZZ</name>
<reference evidence="6" key="1">
    <citation type="journal article" date="2015" name="Nature">
        <title>Complex archaea that bridge the gap between prokaryotes and eukaryotes.</title>
        <authorList>
            <person name="Spang A."/>
            <person name="Saw J.H."/>
            <person name="Jorgensen S.L."/>
            <person name="Zaremba-Niedzwiedzka K."/>
            <person name="Martijn J."/>
            <person name="Lind A.E."/>
            <person name="van Eijk R."/>
            <person name="Schleper C."/>
            <person name="Guy L."/>
            <person name="Ettema T.J."/>
        </authorList>
    </citation>
    <scope>NUCLEOTIDE SEQUENCE</scope>
</reference>
<evidence type="ECO:0000313" key="6">
    <source>
        <dbReference type="EMBL" id="KKL82556.1"/>
    </source>
</evidence>
<dbReference type="InterPro" id="IPR008217">
    <property type="entry name" value="Ccc1_fam"/>
</dbReference>
<dbReference type="EMBL" id="LAZR01022245">
    <property type="protein sequence ID" value="KKL82556.1"/>
    <property type="molecule type" value="Genomic_DNA"/>
</dbReference>
<dbReference type="GO" id="GO:0012505">
    <property type="term" value="C:endomembrane system"/>
    <property type="evidence" value="ECO:0007669"/>
    <property type="project" value="UniProtKB-SubCell"/>
</dbReference>
<keyword evidence="2 5" id="KW-0812">Transmembrane</keyword>
<comment type="caution">
    <text evidence="6">The sequence shown here is derived from an EMBL/GenBank/DDBJ whole genome shotgun (WGS) entry which is preliminary data.</text>
</comment>
<sequence>MSKSFEGIYAMHHSIHDEAHLSNRNHWLRAAVLGANDGLISTASLLVGVAAASANSQTLLLTGMAALTAGALSMAAGEYISVSSQADTEKADLDKELHELTHNAERELFELTKIYEKRGLDHVLAHQVAIALTEHDALEAHARDEIGLTDLSQAKPIHASVASGLSFIAGAILPIIGILLLPAQTLVWSLATLTIVGLALLGIISARLGGAPVIPATSRVVIWGVLAMVATSLIGRLFGVAAL</sequence>
<keyword evidence="3 5" id="KW-1133">Transmembrane helix</keyword>
<feature type="transmembrane region" description="Helical" evidence="5">
    <location>
        <begin position="187"/>
        <end position="208"/>
    </location>
</feature>
<evidence type="ECO:0000256" key="2">
    <source>
        <dbReference type="ARBA" id="ARBA00022692"/>
    </source>
</evidence>
<dbReference type="CDD" id="cd02432">
    <property type="entry name" value="Nodulin-21_like_1"/>
    <property type="match status" value="1"/>
</dbReference>
<evidence type="ECO:0000256" key="4">
    <source>
        <dbReference type="ARBA" id="ARBA00023136"/>
    </source>
</evidence>
<protein>
    <recommendedName>
        <fullName evidence="7">VIT family protein</fullName>
    </recommendedName>
</protein>
<feature type="transmembrane region" description="Helical" evidence="5">
    <location>
        <begin position="220"/>
        <end position="242"/>
    </location>
</feature>
<dbReference type="AlphaFoldDB" id="A0A0F9FWA9"/>
<dbReference type="GO" id="GO:0005384">
    <property type="term" value="F:manganese ion transmembrane transporter activity"/>
    <property type="evidence" value="ECO:0007669"/>
    <property type="project" value="InterPro"/>
</dbReference>
<evidence type="ECO:0000256" key="3">
    <source>
        <dbReference type="ARBA" id="ARBA00022989"/>
    </source>
</evidence>
<evidence type="ECO:0000256" key="5">
    <source>
        <dbReference type="SAM" id="Phobius"/>
    </source>
</evidence>
<keyword evidence="4 5" id="KW-0472">Membrane</keyword>
<feature type="transmembrane region" description="Helical" evidence="5">
    <location>
        <begin position="161"/>
        <end position="181"/>
    </location>
</feature>
<dbReference type="GO" id="GO:0030026">
    <property type="term" value="P:intracellular manganese ion homeostasis"/>
    <property type="evidence" value="ECO:0007669"/>
    <property type="project" value="InterPro"/>
</dbReference>